<feature type="repeat" description="PPR" evidence="3">
    <location>
        <begin position="463"/>
        <end position="497"/>
    </location>
</feature>
<dbReference type="PROSITE" id="PS51375">
    <property type="entry name" value="PPR"/>
    <property type="match status" value="7"/>
</dbReference>
<gene>
    <name evidence="5" type="ORF">Scaly_1738300</name>
</gene>
<feature type="repeat" description="PPR" evidence="3">
    <location>
        <begin position="564"/>
        <end position="599"/>
    </location>
</feature>
<dbReference type="Pfam" id="PF01535">
    <property type="entry name" value="PPR"/>
    <property type="match status" value="8"/>
</dbReference>
<feature type="repeat" description="PPR" evidence="3">
    <location>
        <begin position="666"/>
        <end position="700"/>
    </location>
</feature>
<sequence>MFSPKDVVSSSRRLFCKYVYADPFFSSLAKVSAFPSKSVTEFHIRSSFDVQIQTQVRHDNHCQKAGILSEGAELGLSQKYDLLIEKYRFSRSGFEAKQFHSDVIKNGFVGDLFMANTLINVYARSGDLVSANNVFDEMPDKNSVTWACLITGYTQNEMPEDAIAVFGRMVSAGFIPNHYALGSALRACQRLGAEGLKHGVQIHGLVSKTRYAFDVVVCNALVSMYGSCILGSTGSGRASCVFDGIENKNSITWNSIISVYSQRGDVVSAFDLFSRMQKEGIGFNFRPSEYTFGSLITAAAESLNVDHGSLLLKQLLAKVEMYGFVEDLYVGSALVSSFARLGSIDIAKSIFQQMGTRNAVSVNGLMVGLVKLKQGEEAVELFLDSRDMVKLNFDSYVLLLSAFGEFSCLEEGRRKGKEVHGYLIRAGIGDSSISIGNSLINMYAKCGAIEDACSVFDLMFEKDSVSWSSMISGFDQNECFEDALLSFHTMKRIGLMPSNFTLISTLSSCSSLGWIRMGEQIHGEAIKLGLNWDVSVSNTLLSLYADTGYVTECRKIFSIMHDRDQVSWNSIIGAFTDSESSIVEGTSYFIEMMRAGRTPNSVTFINILSAAAHLSCVQLTHQVHTLVLKYCLTDDKAVNNSLLTCYGKSGEINDCESIFSRMSERDDVSWNSMISGYIHSEHLVEAMDLVWHMLHNGRRLDSFTFATVLSACASVATLEHGMGVHACATRAGLVSDVVIGSALVDMYAKCGRIEYASRFFELMPLRNVYSWNSMISGYARHGDGHKALEMFSKMKLENQQPDHVTFVGVLSACSHVGLVSEGYDHFESMRKVYNLTPRIEHFSCMVDLLGRAGEFDKLQDFINGMPIKPNVLIWRTVLGACGRANGRLLDLGRRAAQMIMELEPQNAVNYVLLSNMYASGEKWEHMAQARHAMKAAAARKEAGCSWVTMKDGIHVFISGDKTHPDTDAIYEKLGELHGKIKAAGYVPQIRYALYDLELENKEEILSYHSERLAVAFVLMRKSELPIRIMKNLRVCGDCHSAFKYISAIVGRQIVLRDSNSFAYLEPTVGKTSGRHFANFYQTSFMPLQASVACPSTSSVNPLAPGSPTCHEASVLLILDQRGLAELVTAVYPRFAVVYSFIGSVFDPDSKDHIQKLKQMDHINLGTPDVRKTTGEALL</sequence>
<dbReference type="NCBIfam" id="TIGR00756">
    <property type="entry name" value="PPR"/>
    <property type="match status" value="5"/>
</dbReference>
<reference evidence="5" key="2">
    <citation type="journal article" date="2024" name="Plant">
        <title>Genomic evolution and insights into agronomic trait innovations of Sesamum species.</title>
        <authorList>
            <person name="Miao H."/>
            <person name="Wang L."/>
            <person name="Qu L."/>
            <person name="Liu H."/>
            <person name="Sun Y."/>
            <person name="Le M."/>
            <person name="Wang Q."/>
            <person name="Wei S."/>
            <person name="Zheng Y."/>
            <person name="Lin W."/>
            <person name="Duan Y."/>
            <person name="Cao H."/>
            <person name="Xiong S."/>
            <person name="Wang X."/>
            <person name="Wei L."/>
            <person name="Li C."/>
            <person name="Ma Q."/>
            <person name="Ju M."/>
            <person name="Zhao R."/>
            <person name="Li G."/>
            <person name="Mu C."/>
            <person name="Tian Q."/>
            <person name="Mei H."/>
            <person name="Zhang T."/>
            <person name="Gao T."/>
            <person name="Zhang H."/>
        </authorList>
    </citation>
    <scope>NUCLEOTIDE SEQUENCE</scope>
    <source>
        <strain evidence="5">KEN8</strain>
    </source>
</reference>
<dbReference type="Pfam" id="PF14432">
    <property type="entry name" value="DYW_deaminase"/>
    <property type="match status" value="1"/>
</dbReference>
<dbReference type="GO" id="GO:0009451">
    <property type="term" value="P:RNA modification"/>
    <property type="evidence" value="ECO:0007669"/>
    <property type="project" value="InterPro"/>
</dbReference>
<dbReference type="GO" id="GO:0008270">
    <property type="term" value="F:zinc ion binding"/>
    <property type="evidence" value="ECO:0007669"/>
    <property type="project" value="InterPro"/>
</dbReference>
<evidence type="ECO:0000256" key="1">
    <source>
        <dbReference type="ARBA" id="ARBA00006643"/>
    </source>
</evidence>
<evidence type="ECO:0000256" key="3">
    <source>
        <dbReference type="PROSITE-ProRule" id="PRU00708"/>
    </source>
</evidence>
<organism evidence="5">
    <name type="scientific">Sesamum calycinum</name>
    <dbReference type="NCBI Taxonomy" id="2727403"/>
    <lineage>
        <taxon>Eukaryota</taxon>
        <taxon>Viridiplantae</taxon>
        <taxon>Streptophyta</taxon>
        <taxon>Embryophyta</taxon>
        <taxon>Tracheophyta</taxon>
        <taxon>Spermatophyta</taxon>
        <taxon>Magnoliopsida</taxon>
        <taxon>eudicotyledons</taxon>
        <taxon>Gunneridae</taxon>
        <taxon>Pentapetalae</taxon>
        <taxon>asterids</taxon>
        <taxon>lamiids</taxon>
        <taxon>Lamiales</taxon>
        <taxon>Pedaliaceae</taxon>
        <taxon>Sesamum</taxon>
    </lineage>
</organism>
<dbReference type="AlphaFoldDB" id="A0AAW2NVA6"/>
<keyword evidence="2" id="KW-0677">Repeat</keyword>
<evidence type="ECO:0000256" key="2">
    <source>
        <dbReference type="ARBA" id="ARBA00022737"/>
    </source>
</evidence>
<dbReference type="FunFam" id="1.25.40.10:FF:000381">
    <property type="entry name" value="Pentatricopeptide repeat-containing protein"/>
    <property type="match status" value="3"/>
</dbReference>
<feature type="repeat" description="PPR" evidence="3">
    <location>
        <begin position="767"/>
        <end position="801"/>
    </location>
</feature>
<proteinExistence type="inferred from homology"/>
<evidence type="ECO:0000313" key="5">
    <source>
        <dbReference type="EMBL" id="KAL0347223.1"/>
    </source>
</evidence>
<dbReference type="InterPro" id="IPR046848">
    <property type="entry name" value="E_motif"/>
</dbReference>
<dbReference type="Pfam" id="PF13041">
    <property type="entry name" value="PPR_2"/>
    <property type="match status" value="3"/>
</dbReference>
<dbReference type="Pfam" id="PF24904">
    <property type="entry name" value="RVE6"/>
    <property type="match status" value="1"/>
</dbReference>
<feature type="repeat" description="PPR" evidence="3">
    <location>
        <begin position="142"/>
        <end position="176"/>
    </location>
</feature>
<dbReference type="FunFam" id="1.25.40.10:FF:000425">
    <property type="entry name" value="Pentatricopeptide repeat-containing protein At3g26540"/>
    <property type="match status" value="1"/>
</dbReference>
<reference evidence="5" key="1">
    <citation type="submission" date="2020-06" db="EMBL/GenBank/DDBJ databases">
        <authorList>
            <person name="Li T."/>
            <person name="Hu X."/>
            <person name="Zhang T."/>
            <person name="Song X."/>
            <person name="Zhang H."/>
            <person name="Dai N."/>
            <person name="Sheng W."/>
            <person name="Hou X."/>
            <person name="Wei L."/>
        </authorList>
    </citation>
    <scope>NUCLEOTIDE SEQUENCE</scope>
    <source>
        <strain evidence="5">KEN8</strain>
        <tissue evidence="5">Leaf</tissue>
    </source>
</reference>
<dbReference type="InterPro" id="IPR002885">
    <property type="entry name" value="PPR_rpt"/>
</dbReference>
<dbReference type="PANTHER" id="PTHR47926">
    <property type="entry name" value="PENTATRICOPEPTIDE REPEAT-CONTAINING PROTEIN"/>
    <property type="match status" value="1"/>
</dbReference>
<dbReference type="Gene3D" id="1.25.40.10">
    <property type="entry name" value="Tetratricopeptide repeat domain"/>
    <property type="match status" value="6"/>
</dbReference>
<name>A0AAW2NVA6_9LAMI</name>
<feature type="repeat" description="PPR" evidence="3">
    <location>
        <begin position="111"/>
        <end position="141"/>
    </location>
</feature>
<dbReference type="Pfam" id="PF20430">
    <property type="entry name" value="Eplus_motif"/>
    <property type="match status" value="1"/>
</dbReference>
<feature type="domain" description="DYW" evidence="4">
    <location>
        <begin position="984"/>
        <end position="1065"/>
    </location>
</feature>
<dbReference type="InterPro" id="IPR046849">
    <property type="entry name" value="E2_motif"/>
</dbReference>
<dbReference type="EMBL" id="JACGWM010000010">
    <property type="protein sequence ID" value="KAL0347223.1"/>
    <property type="molecule type" value="Genomic_DNA"/>
</dbReference>
<dbReference type="FunFam" id="1.25.40.10:FF:000031">
    <property type="entry name" value="Pentatricopeptide repeat-containing protein mitochondrial"/>
    <property type="match status" value="2"/>
</dbReference>
<protein>
    <submittedName>
        <fullName evidence="5">Pentatricopeptide repeat-containing protein</fullName>
    </submittedName>
</protein>
<accession>A0AAW2NVA6</accession>
<evidence type="ECO:0000259" key="4">
    <source>
        <dbReference type="Pfam" id="PF14432"/>
    </source>
</evidence>
<dbReference type="PANTHER" id="PTHR47926:SF390">
    <property type="entry name" value="TETRATRICOPEPTIDE REPEAT-LIKE SUPERFAMILY PROTEIN"/>
    <property type="match status" value="1"/>
</dbReference>
<feature type="repeat" description="PPR" evidence="3">
    <location>
        <begin position="249"/>
        <end position="283"/>
    </location>
</feature>
<dbReference type="InterPro" id="IPR046960">
    <property type="entry name" value="PPR_At4g14850-like_plant"/>
</dbReference>
<dbReference type="Pfam" id="PF20431">
    <property type="entry name" value="E_motif"/>
    <property type="match status" value="1"/>
</dbReference>
<dbReference type="FunFam" id="1.25.40.10:FF:000366">
    <property type="entry name" value="Pentatricopeptide (PPR) repeat-containing protein"/>
    <property type="match status" value="1"/>
</dbReference>
<dbReference type="InterPro" id="IPR011990">
    <property type="entry name" value="TPR-like_helical_dom_sf"/>
</dbReference>
<comment type="caution">
    <text evidence="5">The sequence shown here is derived from an EMBL/GenBank/DDBJ whole genome shotgun (WGS) entry which is preliminary data.</text>
</comment>
<comment type="similarity">
    <text evidence="1">Belongs to the PPR family. PCMP-H subfamily.</text>
</comment>
<dbReference type="InterPro" id="IPR032867">
    <property type="entry name" value="DYW_dom"/>
</dbReference>
<dbReference type="GO" id="GO:0003723">
    <property type="term" value="F:RNA binding"/>
    <property type="evidence" value="ECO:0007669"/>
    <property type="project" value="InterPro"/>
</dbReference>